<keyword evidence="1" id="KW-0732">Signal</keyword>
<protein>
    <submittedName>
        <fullName evidence="2">Peptidase inhibitor family I36</fullName>
    </submittedName>
</protein>
<organism evidence="2 3">
    <name type="scientific">Actinoalloteichus caeruleus DSM 43889</name>
    <dbReference type="NCBI Taxonomy" id="1120930"/>
    <lineage>
        <taxon>Bacteria</taxon>
        <taxon>Bacillati</taxon>
        <taxon>Actinomycetota</taxon>
        <taxon>Actinomycetes</taxon>
        <taxon>Pseudonocardiales</taxon>
        <taxon>Pseudonocardiaceae</taxon>
        <taxon>Actinoalloteichus</taxon>
        <taxon>Actinoalloteichus cyanogriseus</taxon>
    </lineage>
</organism>
<comment type="caution">
    <text evidence="2">The sequence shown here is derived from an EMBL/GenBank/DDBJ whole genome shotgun (WGS) entry which is preliminary data.</text>
</comment>
<dbReference type="SUPFAM" id="SSF49695">
    <property type="entry name" value="gamma-Crystallin-like"/>
    <property type="match status" value="1"/>
</dbReference>
<proteinExistence type="predicted"/>
<gene>
    <name evidence="2" type="ORF">G443_000442</name>
</gene>
<evidence type="ECO:0000313" key="3">
    <source>
        <dbReference type="Proteomes" id="UP000791080"/>
    </source>
</evidence>
<dbReference type="EMBL" id="AUBJ02000001">
    <property type="protein sequence ID" value="MCP2330172.1"/>
    <property type="molecule type" value="Genomic_DNA"/>
</dbReference>
<accession>A0ABT1JCF9</accession>
<feature type="signal peptide" evidence="1">
    <location>
        <begin position="1"/>
        <end position="31"/>
    </location>
</feature>
<reference evidence="2 3" key="2">
    <citation type="submission" date="2022-06" db="EMBL/GenBank/DDBJ databases">
        <title>Genomic Encyclopedia of Type Strains, Phase I: the one thousand microbial genomes (KMG-I) project.</title>
        <authorList>
            <person name="Kyrpides N."/>
        </authorList>
    </citation>
    <scope>NUCLEOTIDE SEQUENCE [LARGE SCALE GENOMIC DNA]</scope>
    <source>
        <strain evidence="2 3">DSM 43889</strain>
    </source>
</reference>
<keyword evidence="3" id="KW-1185">Reference proteome</keyword>
<evidence type="ECO:0000256" key="1">
    <source>
        <dbReference type="SAM" id="SignalP"/>
    </source>
</evidence>
<dbReference type="Gene3D" id="2.60.20.10">
    <property type="entry name" value="Crystallins"/>
    <property type="match status" value="1"/>
</dbReference>
<dbReference type="Pfam" id="PF03995">
    <property type="entry name" value="Inhibitor_I36"/>
    <property type="match status" value="1"/>
</dbReference>
<dbReference type="InterPro" id="IPR011024">
    <property type="entry name" value="G_crystallin-like"/>
</dbReference>
<reference evidence="2 3" key="1">
    <citation type="submission" date="2013-07" db="EMBL/GenBank/DDBJ databases">
        <authorList>
            <consortium name="DOE Joint Genome Institute"/>
            <person name="Reeve W."/>
            <person name="Huntemann M."/>
            <person name="Han J."/>
            <person name="Chen A."/>
            <person name="Kyrpides N."/>
            <person name="Mavromatis K."/>
            <person name="Markowitz V."/>
            <person name="Palaniappan K."/>
            <person name="Ivanova N."/>
            <person name="Schaumberg A."/>
            <person name="Pati A."/>
            <person name="Liolios K."/>
            <person name="Nordberg H.P."/>
            <person name="Cantor M.N."/>
            <person name="Hua S.X."/>
            <person name="Woyke T."/>
        </authorList>
    </citation>
    <scope>NUCLEOTIDE SEQUENCE [LARGE SCALE GENOMIC DNA]</scope>
    <source>
        <strain evidence="2 3">DSM 43889</strain>
    </source>
</reference>
<name>A0ABT1JCF9_ACTCY</name>
<evidence type="ECO:0000313" key="2">
    <source>
        <dbReference type="EMBL" id="MCP2330172.1"/>
    </source>
</evidence>
<feature type="chain" id="PRO_5047135867" evidence="1">
    <location>
        <begin position="32"/>
        <end position="136"/>
    </location>
</feature>
<dbReference type="Proteomes" id="UP000791080">
    <property type="component" value="Unassembled WGS sequence"/>
</dbReference>
<sequence>MRKSARRSLTTAIGVATVVVGSAVASGVAAAAPGGTPTAVVSSTTGACEFSGTFCAWDETGFQGTRFTAMAWNTDAGACVDLVEHGWGNRIRSAVNTHGRQAVLFEGTDCTGAQLPVRGGSSLSSVDFPANSVLVH</sequence>
<dbReference type="RefSeq" id="WP_081715741.1">
    <property type="nucleotide sequence ID" value="NZ_AUBJ02000001.1"/>
</dbReference>